<feature type="compositionally biased region" description="Low complexity" evidence="5">
    <location>
        <begin position="206"/>
        <end position="218"/>
    </location>
</feature>
<sequence>MRKAVASLTACLLLSPLALGLSVAVITSGATAAAACSPSTPQVDPSAVAAAVKAVLAKLPTSVQVPGLDAPAVQVPNAATIVATGIALKVPARGQVVALATALQESGLRNLSYGDRDSLGLFQQRPSQGWGTPAQIMDPVYASTQFYEHLLKVPDWQDLPVTAAAQAVQQSGFPDAYAKWEPLATALQQALAPTPVSGPTPGPGSPSGTTLPTGTSACGTGGGASFGPIPPGTVPAGSQIPATASPAARTAIRWAMGQLGTPYQWGGSCTDAHGPDPMGRCDCSSLVQQAYKAAGISLPRTTYDQVNQGTPTDVNHLVPGDLLFTEPGALGPGHVGIYMGDGLIINAPHTGAVVDINTLADWRSQIVAARHITG</sequence>
<feature type="domain" description="NlpC/P60" evidence="7">
    <location>
        <begin position="245"/>
        <end position="373"/>
    </location>
</feature>
<dbReference type="PANTHER" id="PTHR47359:SF3">
    <property type="entry name" value="NLP_P60 DOMAIN-CONTAINING PROTEIN-RELATED"/>
    <property type="match status" value="1"/>
</dbReference>
<name>A0A1H8A6L0_STRJI</name>
<evidence type="ECO:0000256" key="2">
    <source>
        <dbReference type="ARBA" id="ARBA00022670"/>
    </source>
</evidence>
<organism evidence="8 9">
    <name type="scientific">Streptacidiphilus jiangxiensis</name>
    <dbReference type="NCBI Taxonomy" id="235985"/>
    <lineage>
        <taxon>Bacteria</taxon>
        <taxon>Bacillati</taxon>
        <taxon>Actinomycetota</taxon>
        <taxon>Actinomycetes</taxon>
        <taxon>Kitasatosporales</taxon>
        <taxon>Streptomycetaceae</taxon>
        <taxon>Streptacidiphilus</taxon>
    </lineage>
</organism>
<protein>
    <submittedName>
        <fullName evidence="8">Cell wall-associated hydrolase, NlpC family</fullName>
    </submittedName>
</protein>
<feature type="chain" id="PRO_5038464549" evidence="6">
    <location>
        <begin position="33"/>
        <end position="374"/>
    </location>
</feature>
<dbReference type="eggNOG" id="COG0791">
    <property type="taxonomic scope" value="Bacteria"/>
</dbReference>
<dbReference type="GO" id="GO:0008234">
    <property type="term" value="F:cysteine-type peptidase activity"/>
    <property type="evidence" value="ECO:0007669"/>
    <property type="project" value="UniProtKB-KW"/>
</dbReference>
<dbReference type="Proteomes" id="UP000183015">
    <property type="component" value="Unassembled WGS sequence"/>
</dbReference>
<dbReference type="SUPFAM" id="SSF54001">
    <property type="entry name" value="Cysteine proteinases"/>
    <property type="match status" value="1"/>
</dbReference>
<dbReference type="Gene3D" id="3.90.1720.10">
    <property type="entry name" value="endopeptidase domain like (from Nostoc punctiforme)"/>
    <property type="match status" value="1"/>
</dbReference>
<dbReference type="OrthoDB" id="5496837at2"/>
<accession>A0A1H8A6L0</accession>
<gene>
    <name evidence="8" type="ORF">SAMN05414137_14139</name>
</gene>
<evidence type="ECO:0000256" key="6">
    <source>
        <dbReference type="SAM" id="SignalP"/>
    </source>
</evidence>
<dbReference type="EMBL" id="FOAZ01000041">
    <property type="protein sequence ID" value="SEM66203.1"/>
    <property type="molecule type" value="Genomic_DNA"/>
</dbReference>
<keyword evidence="9" id="KW-1185">Reference proteome</keyword>
<keyword evidence="3 8" id="KW-0378">Hydrolase</keyword>
<evidence type="ECO:0000256" key="3">
    <source>
        <dbReference type="ARBA" id="ARBA00022801"/>
    </source>
</evidence>
<dbReference type="Pfam" id="PF00877">
    <property type="entry name" value="NLPC_P60"/>
    <property type="match status" value="1"/>
</dbReference>
<proteinExistence type="inferred from homology"/>
<feature type="region of interest" description="Disordered" evidence="5">
    <location>
        <begin position="192"/>
        <end position="242"/>
    </location>
</feature>
<evidence type="ECO:0000313" key="9">
    <source>
        <dbReference type="Proteomes" id="UP000183015"/>
    </source>
</evidence>
<dbReference type="PROSITE" id="PS51935">
    <property type="entry name" value="NLPC_P60"/>
    <property type="match status" value="1"/>
</dbReference>
<dbReference type="InterPro" id="IPR038765">
    <property type="entry name" value="Papain-like_cys_pep_sf"/>
</dbReference>
<dbReference type="STRING" id="235985.SAMN05414137_14139"/>
<dbReference type="PANTHER" id="PTHR47359">
    <property type="entry name" value="PEPTIDOGLYCAN DL-ENDOPEPTIDASE CWLO"/>
    <property type="match status" value="1"/>
</dbReference>
<dbReference type="RefSeq" id="WP_052439497.1">
    <property type="nucleotide sequence ID" value="NZ_BBPN01000061.1"/>
</dbReference>
<evidence type="ECO:0000259" key="7">
    <source>
        <dbReference type="PROSITE" id="PS51935"/>
    </source>
</evidence>
<evidence type="ECO:0000256" key="1">
    <source>
        <dbReference type="ARBA" id="ARBA00007074"/>
    </source>
</evidence>
<keyword evidence="4" id="KW-0788">Thiol protease</keyword>
<evidence type="ECO:0000313" key="8">
    <source>
        <dbReference type="EMBL" id="SEM66203.1"/>
    </source>
</evidence>
<dbReference type="GO" id="GO:0006508">
    <property type="term" value="P:proteolysis"/>
    <property type="evidence" value="ECO:0007669"/>
    <property type="project" value="UniProtKB-KW"/>
</dbReference>
<reference evidence="9" key="1">
    <citation type="submission" date="2016-10" db="EMBL/GenBank/DDBJ databases">
        <authorList>
            <person name="Varghese N."/>
        </authorList>
    </citation>
    <scope>NUCLEOTIDE SEQUENCE [LARGE SCALE GENOMIC DNA]</scope>
    <source>
        <strain evidence="9">DSM 45096 / BCRC 16803 / CGMCC 4.1857 / CIP 109030 / JCM 12277 / KCTC 19219 / NBRC 100920 / 33214</strain>
    </source>
</reference>
<comment type="similarity">
    <text evidence="1">Belongs to the peptidase C40 family.</text>
</comment>
<feature type="signal peptide" evidence="6">
    <location>
        <begin position="1"/>
        <end position="32"/>
    </location>
</feature>
<evidence type="ECO:0000256" key="5">
    <source>
        <dbReference type="SAM" id="MobiDB-lite"/>
    </source>
</evidence>
<keyword evidence="2" id="KW-0645">Protease</keyword>
<keyword evidence="6" id="KW-0732">Signal</keyword>
<dbReference type="AlphaFoldDB" id="A0A1H8A6L0"/>
<dbReference type="InterPro" id="IPR051794">
    <property type="entry name" value="PG_Endopeptidase_C40"/>
</dbReference>
<dbReference type="InterPro" id="IPR000064">
    <property type="entry name" value="NLP_P60_dom"/>
</dbReference>
<evidence type="ECO:0000256" key="4">
    <source>
        <dbReference type="ARBA" id="ARBA00022807"/>
    </source>
</evidence>